<evidence type="ECO:0000256" key="1">
    <source>
        <dbReference type="ARBA" id="ARBA00001933"/>
    </source>
</evidence>
<comment type="pathway">
    <text evidence="3">Cofactor biosynthesis; adenosylcobalamin biosynthesis.</text>
</comment>
<evidence type="ECO:0000256" key="7">
    <source>
        <dbReference type="ARBA" id="ARBA00023239"/>
    </source>
</evidence>
<evidence type="ECO:0000256" key="4">
    <source>
        <dbReference type="ARBA" id="ARBA00012285"/>
    </source>
</evidence>
<dbReference type="InterPro" id="IPR015421">
    <property type="entry name" value="PyrdxlP-dep_Trfase_major"/>
</dbReference>
<dbReference type="InterPro" id="IPR015422">
    <property type="entry name" value="PyrdxlP-dep_Trfase_small"/>
</dbReference>
<dbReference type="Gene3D" id="3.40.640.10">
    <property type="entry name" value="Type I PLP-dependent aspartate aminotransferase-like (Major domain)"/>
    <property type="match status" value="1"/>
</dbReference>
<evidence type="ECO:0000256" key="3">
    <source>
        <dbReference type="ARBA" id="ARBA00004953"/>
    </source>
</evidence>
<dbReference type="PROSITE" id="PS00105">
    <property type="entry name" value="AA_TRANSFER_CLASS_1"/>
    <property type="match status" value="1"/>
</dbReference>
<comment type="cofactor">
    <cofactor evidence="1">
        <name>pyridoxal 5'-phosphate</name>
        <dbReference type="ChEBI" id="CHEBI:597326"/>
    </cofactor>
</comment>
<dbReference type="SUPFAM" id="SSF53383">
    <property type="entry name" value="PLP-dependent transferases"/>
    <property type="match status" value="1"/>
</dbReference>
<evidence type="ECO:0000259" key="10">
    <source>
        <dbReference type="Pfam" id="PF00155"/>
    </source>
</evidence>
<evidence type="ECO:0000256" key="5">
    <source>
        <dbReference type="ARBA" id="ARBA00022573"/>
    </source>
</evidence>
<sequence length="362" mass="39213">MKSGESSAEVPLDHGGEVYHLARRLGLQLKDLLDFSANINPLGYPPGVGGAVQEALAEVVHYPDRRGFALREELARFHGLAGSEVLLGNGSTELIHLLVRALKPKRALIVAPAFSEYERALAQAEVPHAFHFTSEAEGFTLGALPEVQGIDLLFLANPASPSGALLPPDRLLPWLKVLDGAGIWVALDEAFIDFVEEASLKAHIGRFPRLLILRSFTKFFAIPGLRLGYLLAGLEVVAKLAARQEPWSVNTLAQAAGRACLKDLDYIARSRVFTAAARQELAAGLQALPGLQVFPAAANYLLVKITQPGLRAGRLHQLLLARGLIIRNAANFQGLDESYFRVAVRRPEENARLLGALKDVLA</sequence>
<evidence type="ECO:0000313" key="11">
    <source>
        <dbReference type="EMBL" id="HGS05427.1"/>
    </source>
</evidence>
<comment type="caution">
    <text evidence="11">The sequence shown here is derived from an EMBL/GenBank/DDBJ whole genome shotgun (WGS) entry which is preliminary data.</text>
</comment>
<evidence type="ECO:0000256" key="8">
    <source>
        <dbReference type="ARBA" id="ARBA00029996"/>
    </source>
</evidence>
<reference evidence="11" key="1">
    <citation type="journal article" date="2020" name="mSystems">
        <title>Genome- and Community-Level Interaction Insights into Carbon Utilization and Element Cycling Functions of Hydrothermarchaeota in Hydrothermal Sediment.</title>
        <authorList>
            <person name="Zhou Z."/>
            <person name="Liu Y."/>
            <person name="Xu W."/>
            <person name="Pan J."/>
            <person name="Luo Z.H."/>
            <person name="Li M."/>
        </authorList>
    </citation>
    <scope>NUCLEOTIDE SEQUENCE [LARGE SCALE GENOMIC DNA]</scope>
    <source>
        <strain evidence="11">SpSt-548</strain>
    </source>
</reference>
<dbReference type="PANTHER" id="PTHR42885:SF1">
    <property type="entry name" value="THREONINE-PHOSPHATE DECARBOXYLASE"/>
    <property type="match status" value="1"/>
</dbReference>
<dbReference type="CDD" id="cd00609">
    <property type="entry name" value="AAT_like"/>
    <property type="match status" value="1"/>
</dbReference>
<dbReference type="InterPro" id="IPR004839">
    <property type="entry name" value="Aminotransferase_I/II_large"/>
</dbReference>
<name>A0A7V4G8L6_9BACT</name>
<protein>
    <recommendedName>
        <fullName evidence="4">threonine-phosphate decarboxylase</fullName>
        <ecNumber evidence="4">4.1.1.81</ecNumber>
    </recommendedName>
    <alternativeName>
        <fullName evidence="8">L-threonine-O-3-phosphate decarboxylase</fullName>
    </alternativeName>
</protein>
<dbReference type="GO" id="GO:0009236">
    <property type="term" value="P:cobalamin biosynthetic process"/>
    <property type="evidence" value="ECO:0007669"/>
    <property type="project" value="UniProtKB-UniPathway"/>
</dbReference>
<dbReference type="InterPro" id="IPR015424">
    <property type="entry name" value="PyrdxlP-dep_Trfase"/>
</dbReference>
<dbReference type="Gene3D" id="3.90.1150.10">
    <property type="entry name" value="Aspartate Aminotransferase, domain 1"/>
    <property type="match status" value="1"/>
</dbReference>
<feature type="domain" description="Aminotransferase class I/classII large" evidence="10">
    <location>
        <begin position="31"/>
        <end position="357"/>
    </location>
</feature>
<evidence type="ECO:0000256" key="2">
    <source>
        <dbReference type="ARBA" id="ARBA00003444"/>
    </source>
</evidence>
<proteinExistence type="predicted"/>
<keyword evidence="5" id="KW-0169">Cobalamin biosynthesis</keyword>
<dbReference type="PANTHER" id="PTHR42885">
    <property type="entry name" value="HISTIDINOL-PHOSPHATE AMINOTRANSFERASE-RELATED"/>
    <property type="match status" value="1"/>
</dbReference>
<dbReference type="UniPathway" id="UPA00148"/>
<comment type="catalytic activity">
    <reaction evidence="9">
        <text>O-phospho-L-threonine + H(+) = (R)-1-aminopropan-2-yl phosphate + CO2</text>
        <dbReference type="Rhea" id="RHEA:11492"/>
        <dbReference type="ChEBI" id="CHEBI:15378"/>
        <dbReference type="ChEBI" id="CHEBI:16526"/>
        <dbReference type="ChEBI" id="CHEBI:58563"/>
        <dbReference type="ChEBI" id="CHEBI:58675"/>
        <dbReference type="EC" id="4.1.1.81"/>
    </reaction>
</comment>
<dbReference type="InterPro" id="IPR005860">
    <property type="entry name" value="CobD"/>
</dbReference>
<dbReference type="EC" id="4.1.1.81" evidence="4"/>
<dbReference type="Pfam" id="PF00155">
    <property type="entry name" value="Aminotran_1_2"/>
    <property type="match status" value="1"/>
</dbReference>
<dbReference type="InterPro" id="IPR004838">
    <property type="entry name" value="NHTrfase_class1_PyrdxlP-BS"/>
</dbReference>
<keyword evidence="6" id="KW-0663">Pyridoxal phosphate</keyword>
<evidence type="ECO:0000256" key="6">
    <source>
        <dbReference type="ARBA" id="ARBA00022898"/>
    </source>
</evidence>
<comment type="function">
    <text evidence="2">Decarboxylates L-threonine-O-3-phosphate to yield (R)-1-amino-2-propanol O-2-phosphate, the precursor for the linkage between the nucleotide loop and the corrin ring in cobalamin.</text>
</comment>
<keyword evidence="7 11" id="KW-0456">Lyase</keyword>
<dbReference type="GO" id="GO:0030170">
    <property type="term" value="F:pyridoxal phosphate binding"/>
    <property type="evidence" value="ECO:0007669"/>
    <property type="project" value="InterPro"/>
</dbReference>
<organism evidence="11">
    <name type="scientific">Desulfobacca acetoxidans</name>
    <dbReference type="NCBI Taxonomy" id="60893"/>
    <lineage>
        <taxon>Bacteria</taxon>
        <taxon>Pseudomonadati</taxon>
        <taxon>Thermodesulfobacteriota</taxon>
        <taxon>Desulfobaccia</taxon>
        <taxon>Desulfobaccales</taxon>
        <taxon>Desulfobaccaceae</taxon>
        <taxon>Desulfobacca</taxon>
    </lineage>
</organism>
<dbReference type="EMBL" id="DSXI01000398">
    <property type="protein sequence ID" value="HGS05427.1"/>
    <property type="molecule type" value="Genomic_DNA"/>
</dbReference>
<gene>
    <name evidence="11" type="ORF">ENT08_06780</name>
</gene>
<evidence type="ECO:0000256" key="9">
    <source>
        <dbReference type="ARBA" id="ARBA00048531"/>
    </source>
</evidence>
<dbReference type="NCBIfam" id="TIGR01140">
    <property type="entry name" value="L_thr_O3P_dcar"/>
    <property type="match status" value="1"/>
</dbReference>
<dbReference type="GO" id="GO:0048472">
    <property type="term" value="F:threonine-phosphate decarboxylase activity"/>
    <property type="evidence" value="ECO:0007669"/>
    <property type="project" value="UniProtKB-EC"/>
</dbReference>
<accession>A0A7V4G8L6</accession>
<dbReference type="AlphaFoldDB" id="A0A7V4G8L6"/>